<evidence type="ECO:0000313" key="3">
    <source>
        <dbReference type="Proteomes" id="UP000827284"/>
    </source>
</evidence>
<accession>A0A9P3H4V5</accession>
<dbReference type="OrthoDB" id="2436906at2759"/>
<dbReference type="AlphaFoldDB" id="A0A9P3H4V5"/>
<gene>
    <name evidence="2" type="ORF">EMPS_02433</name>
</gene>
<feature type="compositionally biased region" description="Low complexity" evidence="1">
    <location>
        <begin position="160"/>
        <end position="173"/>
    </location>
</feature>
<sequence>MSAYPSLRVSNDTLDQSWRDIPLLDSYFLETHPGNWHPEDYGRNTAHRDLTPFFHSLSIISRCHHAASVSAYARDILRYLLTEDGVELKKKVLEKLKLRKLEHSNQLSYSRLKIQYATENYIIRETNRKRSFDVDGSSSASSTSTQVELDQGRRSRRRTPSLPSSSERSTSPTVKETTPASELSSFGQPRPRISDPWHGLVQSALLLYEGEAAELPSEHCGAEEQDPEKKVLCKLALRHLQNAEAEMQQPTFDRTTCTDFKDTFVALSGVWNVFSAQANQAFRSSDRQEVEKLCEIAELRKKDDDIVEILNILADKSRKGPLTKVADELYILLSTKPQHRQLLMFLLAILRYIVRPHHGSMAPSEADSMFLWACIFNDGMPLNTPFSFHLGQEGCAATTLSKSKLAMVFDTGTTTRKCDFLFTVKDLEVGYVEAKRSTASKIEVASQLRKNIKINKSILLELEKYGVDCPPLLSIHGNTAIVFCVRRWKGIFVASKACPILVLPTTEEEWPFFLTQHAHVLYNLLDYYHNFSKRCAASYSFVQYEQQAAAEDELVSLSKEERPTLPE</sequence>
<keyword evidence="3" id="KW-1185">Reference proteome</keyword>
<dbReference type="Proteomes" id="UP000827284">
    <property type="component" value="Unassembled WGS sequence"/>
</dbReference>
<protein>
    <submittedName>
        <fullName evidence="2">Uncharacterized protein</fullName>
    </submittedName>
</protein>
<reference evidence="2" key="2">
    <citation type="journal article" date="2022" name="Microbiol. Resour. Announc.">
        <title>Whole-Genome Sequence of Entomortierella parvispora E1425, a Mucoromycotan Fungus Associated with Burkholderiaceae-Related Endosymbiotic Bacteria.</title>
        <authorList>
            <person name="Herlambang A."/>
            <person name="Guo Y."/>
            <person name="Takashima Y."/>
            <person name="Narisawa K."/>
            <person name="Ohta H."/>
            <person name="Nishizawa T."/>
        </authorList>
    </citation>
    <scope>NUCLEOTIDE SEQUENCE</scope>
    <source>
        <strain evidence="2">E1425</strain>
    </source>
</reference>
<name>A0A9P3H4V5_9FUNG</name>
<proteinExistence type="predicted"/>
<dbReference type="EMBL" id="BQFW01000003">
    <property type="protein sequence ID" value="GJJ70084.1"/>
    <property type="molecule type" value="Genomic_DNA"/>
</dbReference>
<reference evidence="2" key="1">
    <citation type="submission" date="2021-11" db="EMBL/GenBank/DDBJ databases">
        <authorList>
            <person name="Herlambang A."/>
            <person name="Guo Y."/>
            <person name="Takashima Y."/>
            <person name="Nishizawa T."/>
        </authorList>
    </citation>
    <scope>NUCLEOTIDE SEQUENCE</scope>
    <source>
        <strain evidence="2">E1425</strain>
    </source>
</reference>
<comment type="caution">
    <text evidence="2">The sequence shown here is derived from an EMBL/GenBank/DDBJ whole genome shotgun (WGS) entry which is preliminary data.</text>
</comment>
<evidence type="ECO:0000313" key="2">
    <source>
        <dbReference type="EMBL" id="GJJ70084.1"/>
    </source>
</evidence>
<feature type="compositionally biased region" description="Polar residues" evidence="1">
    <location>
        <begin position="174"/>
        <end position="187"/>
    </location>
</feature>
<organism evidence="2 3">
    <name type="scientific">Entomortierella parvispora</name>
    <dbReference type="NCBI Taxonomy" id="205924"/>
    <lineage>
        <taxon>Eukaryota</taxon>
        <taxon>Fungi</taxon>
        <taxon>Fungi incertae sedis</taxon>
        <taxon>Mucoromycota</taxon>
        <taxon>Mortierellomycotina</taxon>
        <taxon>Mortierellomycetes</taxon>
        <taxon>Mortierellales</taxon>
        <taxon>Mortierellaceae</taxon>
        <taxon>Entomortierella</taxon>
    </lineage>
</organism>
<evidence type="ECO:0000256" key="1">
    <source>
        <dbReference type="SAM" id="MobiDB-lite"/>
    </source>
</evidence>
<feature type="region of interest" description="Disordered" evidence="1">
    <location>
        <begin position="132"/>
        <end position="191"/>
    </location>
</feature>